<dbReference type="Gene3D" id="1.10.3210.10">
    <property type="entry name" value="Hypothetical protein af1432"/>
    <property type="match status" value="1"/>
</dbReference>
<dbReference type="RefSeq" id="WP_012002298.1">
    <property type="nucleotide sequence ID" value="NC_009828.1"/>
</dbReference>
<dbReference type="GO" id="GO:0016787">
    <property type="term" value="F:hydrolase activity"/>
    <property type="evidence" value="ECO:0007669"/>
    <property type="project" value="UniProtKB-KW"/>
</dbReference>
<evidence type="ECO:0000259" key="3">
    <source>
        <dbReference type="PROSITE" id="PS51832"/>
    </source>
</evidence>
<dbReference type="Proteomes" id="UP000002016">
    <property type="component" value="Chromosome"/>
</dbReference>
<dbReference type="PROSITE" id="PS51832">
    <property type="entry name" value="HD_GYP"/>
    <property type="match status" value="1"/>
</dbReference>
<dbReference type="SMART" id="SM00471">
    <property type="entry name" value="HDc"/>
    <property type="match status" value="1"/>
</dbReference>
<keyword evidence="2" id="KW-0812">Transmembrane</keyword>
<keyword evidence="2" id="KW-0472">Membrane</keyword>
<dbReference type="SUPFAM" id="SSF109604">
    <property type="entry name" value="HD-domain/PDEase-like"/>
    <property type="match status" value="1"/>
</dbReference>
<dbReference type="InterPro" id="IPR037522">
    <property type="entry name" value="HD_GYP_dom"/>
</dbReference>
<dbReference type="PANTHER" id="PTHR43155:SF8">
    <property type="entry name" value="METAL DEPENDENT PHOSPHOHYDROLASE"/>
    <property type="match status" value="1"/>
</dbReference>
<dbReference type="HOGENOM" id="CLU_000445_92_5_0"/>
<dbReference type="InterPro" id="IPR003607">
    <property type="entry name" value="HD/PDEase_dom"/>
</dbReference>
<organism evidence="4 5">
    <name type="scientific">Pseudothermotoga lettingae (strain ATCC BAA-301 / DSM 14385 / NBRC 107922 / TMO)</name>
    <name type="common">Thermotoga lettingae</name>
    <dbReference type="NCBI Taxonomy" id="416591"/>
    <lineage>
        <taxon>Bacteria</taxon>
        <taxon>Thermotogati</taxon>
        <taxon>Thermotogota</taxon>
        <taxon>Thermotogae</taxon>
        <taxon>Thermotogales</taxon>
        <taxon>Thermotogaceae</taxon>
        <taxon>Pseudothermotoga</taxon>
    </lineage>
</organism>
<dbReference type="SMART" id="SM00062">
    <property type="entry name" value="PBPb"/>
    <property type="match status" value="1"/>
</dbReference>
<dbReference type="SUPFAM" id="SSF53850">
    <property type="entry name" value="Periplasmic binding protein-like II"/>
    <property type="match status" value="1"/>
</dbReference>
<reference evidence="4 5" key="1">
    <citation type="submission" date="2007-08" db="EMBL/GenBank/DDBJ databases">
        <title>Complete sequence of Thermotoga lettingae TMO.</title>
        <authorList>
            <consortium name="US DOE Joint Genome Institute"/>
            <person name="Copeland A."/>
            <person name="Lucas S."/>
            <person name="Lapidus A."/>
            <person name="Barry K."/>
            <person name="Glavina del Rio T."/>
            <person name="Dalin E."/>
            <person name="Tice H."/>
            <person name="Pitluck S."/>
            <person name="Foster B."/>
            <person name="Bruce D."/>
            <person name="Schmutz J."/>
            <person name="Larimer F."/>
            <person name="Land M."/>
            <person name="Hauser L."/>
            <person name="Kyrpides N."/>
            <person name="Mikhailova N."/>
            <person name="Nelson K."/>
            <person name="Gogarten J.P."/>
            <person name="Noll K."/>
            <person name="Richardson P."/>
        </authorList>
    </citation>
    <scope>NUCLEOTIDE SEQUENCE [LARGE SCALE GENOMIC DNA]</scope>
    <source>
        <strain evidence="5">ATCC BAA-301 / DSM 14385 / NBRC 107922 / TMO</strain>
    </source>
</reference>
<proteinExistence type="predicted"/>
<feature type="transmembrane region" description="Helical" evidence="2">
    <location>
        <begin position="246"/>
        <end position="268"/>
    </location>
</feature>
<dbReference type="CDD" id="cd13706">
    <property type="entry name" value="PBP2_HisK_like_1"/>
    <property type="match status" value="1"/>
</dbReference>
<keyword evidence="1" id="KW-0175">Coiled coil</keyword>
<evidence type="ECO:0000256" key="2">
    <source>
        <dbReference type="SAM" id="Phobius"/>
    </source>
</evidence>
<dbReference type="eggNOG" id="COG2206">
    <property type="taxonomic scope" value="Bacteria"/>
</dbReference>
<dbReference type="STRING" id="416591.Tlet_0247"/>
<sequence precursor="true">MKIRCFTVLLIFIFVTVFATQTLIFVSGDFYPPFIFKDEKGNIVGISVDILHLLEKKIDVKFEIKLLPFSQALEKLERSEADMINFIFKTPQREQLFLFSDPIFNIESRVYFRKNLNIKNFSDLSRYVVGVVEKDANEQLLRRKVSSVSFKYFKNMEELMYAIRENQIDVFLMENLTAQYYLVKYDIFHLFTSLEPISIQQIYFAFPKSKPQIAELINSGLAKISDSDLENIISPFVRTTRLLPDWAWYVIFIAIACIIGVFGVLIVVNRYLSKQIRKRTEELQKRNEELLSANEELDALNQELKASFQELESLNEELQQTNKILQEKSEQVLKFQNAFLELLDISSKMTYESIQEKDFLFTLLKTFKNYADNLRHVGVALKSSEFGKTLIVLCKDSDDFVIERISELIDFQSESVHESILNVVSRMCGKDIVENCSIHVIKTSSEVYGVLFYDSGKIASEVNMEKLSSLIATFLSLRSYVREQGIFHRRLLTVMTKALEYYDFYTKGHSENVANYAAKLAENLSLGKEIVRKLYWAGLVHDVGKIFVPQQILNKDGFLTPEEYERVKIHPVKSYELLVAAGLGDLAKIVRHHHERYDGEGYPDGLTKEEIPLESRILCVVDSFDAMTTDRPYKKALSVKEAKIEIENCSGSQFDPDIARKFIELLDSGEIKR</sequence>
<dbReference type="KEGG" id="tle:Tlet_0247"/>
<evidence type="ECO:0000313" key="5">
    <source>
        <dbReference type="Proteomes" id="UP000002016"/>
    </source>
</evidence>
<dbReference type="InterPro" id="IPR001638">
    <property type="entry name" value="Solute-binding_3/MltF_N"/>
</dbReference>
<dbReference type="EMBL" id="CP000812">
    <property type="protein sequence ID" value="ABV32817.1"/>
    <property type="molecule type" value="Genomic_DNA"/>
</dbReference>
<feature type="domain" description="HD-GYP" evidence="3">
    <location>
        <begin position="484"/>
        <end position="673"/>
    </location>
</feature>
<keyword evidence="2" id="KW-1133">Transmembrane helix</keyword>
<dbReference type="eggNOG" id="COG0834">
    <property type="taxonomic scope" value="Bacteria"/>
</dbReference>
<keyword evidence="4" id="KW-0378">Hydrolase</keyword>
<gene>
    <name evidence="4" type="ordered locus">Tlet_0247</name>
</gene>
<feature type="coiled-coil region" evidence="1">
    <location>
        <begin position="273"/>
        <end position="331"/>
    </location>
</feature>
<accession>A8F3T3</accession>
<name>A8F3T3_PSELT</name>
<keyword evidence="5" id="KW-1185">Reference proteome</keyword>
<dbReference type="AlphaFoldDB" id="A8F3T3"/>
<dbReference type="Pfam" id="PF00497">
    <property type="entry name" value="SBP_bac_3"/>
    <property type="match status" value="1"/>
</dbReference>
<dbReference type="CDD" id="cd00077">
    <property type="entry name" value="HDc"/>
    <property type="match status" value="1"/>
</dbReference>
<evidence type="ECO:0000256" key="1">
    <source>
        <dbReference type="SAM" id="Coils"/>
    </source>
</evidence>
<dbReference type="Gene3D" id="3.40.190.10">
    <property type="entry name" value="Periplasmic binding protein-like II"/>
    <property type="match status" value="2"/>
</dbReference>
<reference evidence="4 5" key="2">
    <citation type="journal article" date="2009" name="Proc. Natl. Acad. Sci. U.S.A.">
        <title>On the chimeric nature, thermophilic origin, and phylogenetic placement of the Thermotogales.</title>
        <authorList>
            <person name="Zhaxybayeva O."/>
            <person name="Swithers K.S."/>
            <person name="Lapierre P."/>
            <person name="Fournier G.P."/>
            <person name="Bickhart D.M."/>
            <person name="DeBoy R.T."/>
            <person name="Nelson K.E."/>
            <person name="Nesbo C.L."/>
            <person name="Doolittle W.F."/>
            <person name="Gogarten J.P."/>
            <person name="Noll K.M."/>
        </authorList>
    </citation>
    <scope>NUCLEOTIDE SEQUENCE [LARGE SCALE GENOMIC DNA]</scope>
    <source>
        <strain evidence="5">ATCC BAA-301 / DSM 14385 / NBRC 107922 / TMO</strain>
    </source>
</reference>
<dbReference type="Pfam" id="PF13487">
    <property type="entry name" value="HD_5"/>
    <property type="match status" value="1"/>
</dbReference>
<protein>
    <submittedName>
        <fullName evidence="4">Metal dependent phosphohydrolase</fullName>
    </submittedName>
</protein>
<dbReference type="PANTHER" id="PTHR43155">
    <property type="entry name" value="CYCLIC DI-GMP PHOSPHODIESTERASE PA4108-RELATED"/>
    <property type="match status" value="1"/>
</dbReference>
<evidence type="ECO:0000313" key="4">
    <source>
        <dbReference type="EMBL" id="ABV32817.1"/>
    </source>
</evidence>